<proteinExistence type="predicted"/>
<dbReference type="EMBL" id="CYKH01001005">
    <property type="protein sequence ID" value="CUG77057.1"/>
    <property type="molecule type" value="Genomic_DNA"/>
</dbReference>
<dbReference type="OMA" id="MFRNENE"/>
<dbReference type="SMART" id="SM00220">
    <property type="entry name" value="S_TKc"/>
    <property type="match status" value="1"/>
</dbReference>
<sequence length="541" mass="57376">MRASYGNNVSSSSAAASPAASAAAARVSPVNAVDNDMPAALGNISSSSSSSIHHAHRVPIQPPTSFSSPLLFDQWGVPPSLEKKYIIGPEVGRGSCSIVREVICRETGVVYVAKISSVKDTTAYNPEEAEVVMAARHENIVRGVDVFVSATHSALVMEDLRRGGELFHIVQKSSAASSATVPAMSPTSPCGSLFAAGATSCLPEPVVAKYVHDVLSALHYLHDVMGVVHRDVKLENIMLFDENDDDAIDNDSALASFDRLPSTQRGAAGLVSGTMTAKLIDFGFSKRIGCSKVLKACCGSPNYMSPEMLRASRTQDQNFAALPTRHLPYGNEVDLWATGVLMYVMLVGKYPFYNERRSVWHKSILLGQYHLPSTVEVSASGKDLLAKLLTVRSEDRLRASEALAHPWFREFGDVSTQQQRVPRPYMTTPSSADRPSSQESSGSLASYGKVPQATVVVLATPPRKVHTPPIAEQAAGAAAAGGAAASSYLSPPHNAVLSAAFTPPHNHALFMDTPMAKSSSTNNNGATATSNNIRGGGAALF</sequence>
<feature type="region of interest" description="Disordered" evidence="1">
    <location>
        <begin position="516"/>
        <end position="541"/>
    </location>
</feature>
<gene>
    <name evidence="3" type="ORF">BSAL_85285</name>
</gene>
<dbReference type="Proteomes" id="UP000051952">
    <property type="component" value="Unassembled WGS sequence"/>
</dbReference>
<dbReference type="OrthoDB" id="1738954at2759"/>
<feature type="region of interest" description="Disordered" evidence="1">
    <location>
        <begin position="418"/>
        <end position="446"/>
    </location>
</feature>
<dbReference type="SUPFAM" id="SSF56112">
    <property type="entry name" value="Protein kinase-like (PK-like)"/>
    <property type="match status" value="1"/>
</dbReference>
<dbReference type="AlphaFoldDB" id="A0A0S4J757"/>
<dbReference type="PROSITE" id="PS00108">
    <property type="entry name" value="PROTEIN_KINASE_ST"/>
    <property type="match status" value="1"/>
</dbReference>
<accession>A0A0S4J757</accession>
<evidence type="ECO:0000313" key="3">
    <source>
        <dbReference type="EMBL" id="CUG77057.1"/>
    </source>
</evidence>
<dbReference type="InterPro" id="IPR008271">
    <property type="entry name" value="Ser/Thr_kinase_AS"/>
</dbReference>
<dbReference type="Pfam" id="PF00069">
    <property type="entry name" value="Pkinase"/>
    <property type="match status" value="1"/>
</dbReference>
<dbReference type="PROSITE" id="PS50011">
    <property type="entry name" value="PROTEIN_KINASE_DOM"/>
    <property type="match status" value="1"/>
</dbReference>
<evidence type="ECO:0000313" key="4">
    <source>
        <dbReference type="Proteomes" id="UP000051952"/>
    </source>
</evidence>
<feature type="compositionally biased region" description="Low complexity" evidence="1">
    <location>
        <begin position="516"/>
        <end position="532"/>
    </location>
</feature>
<dbReference type="InterPro" id="IPR000719">
    <property type="entry name" value="Prot_kinase_dom"/>
</dbReference>
<feature type="domain" description="Protein kinase" evidence="2">
    <location>
        <begin position="85"/>
        <end position="408"/>
    </location>
</feature>
<name>A0A0S4J757_BODSA</name>
<keyword evidence="3" id="KW-0808">Transferase</keyword>
<protein>
    <submittedName>
        <fullName evidence="3">Protein kinase, putative</fullName>
    </submittedName>
</protein>
<dbReference type="Gene3D" id="1.10.510.10">
    <property type="entry name" value="Transferase(Phosphotransferase) domain 1"/>
    <property type="match status" value="1"/>
</dbReference>
<dbReference type="Gene3D" id="3.30.200.20">
    <property type="entry name" value="Phosphorylase Kinase, domain 1"/>
    <property type="match status" value="1"/>
</dbReference>
<dbReference type="VEuPathDB" id="TriTrypDB:BSAL_85285"/>
<dbReference type="GO" id="GO:0005524">
    <property type="term" value="F:ATP binding"/>
    <property type="evidence" value="ECO:0007669"/>
    <property type="project" value="InterPro"/>
</dbReference>
<keyword evidence="4" id="KW-1185">Reference proteome</keyword>
<evidence type="ECO:0000256" key="1">
    <source>
        <dbReference type="SAM" id="MobiDB-lite"/>
    </source>
</evidence>
<reference evidence="4" key="1">
    <citation type="submission" date="2015-09" db="EMBL/GenBank/DDBJ databases">
        <authorList>
            <consortium name="Pathogen Informatics"/>
        </authorList>
    </citation>
    <scope>NUCLEOTIDE SEQUENCE [LARGE SCALE GENOMIC DNA]</scope>
    <source>
        <strain evidence="4">Lake Konstanz</strain>
    </source>
</reference>
<dbReference type="InterPro" id="IPR011009">
    <property type="entry name" value="Kinase-like_dom_sf"/>
</dbReference>
<dbReference type="GO" id="GO:0004672">
    <property type="term" value="F:protein kinase activity"/>
    <property type="evidence" value="ECO:0007669"/>
    <property type="project" value="InterPro"/>
</dbReference>
<feature type="compositionally biased region" description="Polar residues" evidence="1">
    <location>
        <begin position="427"/>
        <end position="444"/>
    </location>
</feature>
<keyword evidence="3" id="KW-0418">Kinase</keyword>
<dbReference type="PANTHER" id="PTHR24347">
    <property type="entry name" value="SERINE/THREONINE-PROTEIN KINASE"/>
    <property type="match status" value="1"/>
</dbReference>
<organism evidence="3 4">
    <name type="scientific">Bodo saltans</name>
    <name type="common">Flagellated protozoan</name>
    <dbReference type="NCBI Taxonomy" id="75058"/>
    <lineage>
        <taxon>Eukaryota</taxon>
        <taxon>Discoba</taxon>
        <taxon>Euglenozoa</taxon>
        <taxon>Kinetoplastea</taxon>
        <taxon>Metakinetoplastina</taxon>
        <taxon>Eubodonida</taxon>
        <taxon>Bodonidae</taxon>
        <taxon>Bodo</taxon>
    </lineage>
</organism>
<evidence type="ECO:0000259" key="2">
    <source>
        <dbReference type="PROSITE" id="PS50011"/>
    </source>
</evidence>